<feature type="compositionally biased region" description="Polar residues" evidence="1">
    <location>
        <begin position="56"/>
        <end position="68"/>
    </location>
</feature>
<name>A0A433PNQ4_9FUNG</name>
<evidence type="ECO:0000313" key="2">
    <source>
        <dbReference type="EMBL" id="RUS19207.1"/>
    </source>
</evidence>
<organism evidence="2 3">
    <name type="scientific">Jimgerdemannia flammicorona</name>
    <dbReference type="NCBI Taxonomy" id="994334"/>
    <lineage>
        <taxon>Eukaryota</taxon>
        <taxon>Fungi</taxon>
        <taxon>Fungi incertae sedis</taxon>
        <taxon>Mucoromycota</taxon>
        <taxon>Mucoromycotina</taxon>
        <taxon>Endogonomycetes</taxon>
        <taxon>Endogonales</taxon>
        <taxon>Endogonaceae</taxon>
        <taxon>Jimgerdemannia</taxon>
    </lineage>
</organism>
<comment type="caution">
    <text evidence="2">The sequence shown here is derived from an EMBL/GenBank/DDBJ whole genome shotgun (WGS) entry which is preliminary data.</text>
</comment>
<sequence>MMLPRNDNRSWESWFPSAWVPGLVSRACSNETEIEIVGSRPPVPETAESHDHNRKPTTTTSNRPSQRSELYYACPPTKPSILA</sequence>
<evidence type="ECO:0000313" key="3">
    <source>
        <dbReference type="Proteomes" id="UP000274822"/>
    </source>
</evidence>
<dbReference type="Proteomes" id="UP000274822">
    <property type="component" value="Unassembled WGS sequence"/>
</dbReference>
<dbReference type="EMBL" id="RBNJ01021761">
    <property type="protein sequence ID" value="RUS19207.1"/>
    <property type="molecule type" value="Genomic_DNA"/>
</dbReference>
<feature type="region of interest" description="Disordered" evidence="1">
    <location>
        <begin position="37"/>
        <end position="83"/>
    </location>
</feature>
<evidence type="ECO:0000256" key="1">
    <source>
        <dbReference type="SAM" id="MobiDB-lite"/>
    </source>
</evidence>
<keyword evidence="3" id="KW-1185">Reference proteome</keyword>
<proteinExistence type="predicted"/>
<accession>A0A433PNQ4</accession>
<reference evidence="2 3" key="1">
    <citation type="journal article" date="2018" name="New Phytol.">
        <title>Phylogenomics of Endogonaceae and evolution of mycorrhizas within Mucoromycota.</title>
        <authorList>
            <person name="Chang Y."/>
            <person name="Desiro A."/>
            <person name="Na H."/>
            <person name="Sandor L."/>
            <person name="Lipzen A."/>
            <person name="Clum A."/>
            <person name="Barry K."/>
            <person name="Grigoriev I.V."/>
            <person name="Martin F.M."/>
            <person name="Stajich J.E."/>
            <person name="Smith M.E."/>
            <person name="Bonito G."/>
            <person name="Spatafora J.W."/>
        </authorList>
    </citation>
    <scope>NUCLEOTIDE SEQUENCE [LARGE SCALE GENOMIC DNA]</scope>
    <source>
        <strain evidence="2 3">AD002</strain>
    </source>
</reference>
<protein>
    <submittedName>
        <fullName evidence="2">Uncharacterized protein</fullName>
    </submittedName>
</protein>
<gene>
    <name evidence="2" type="ORF">BC938DRAFT_475796</name>
</gene>
<dbReference type="AlphaFoldDB" id="A0A433PNQ4"/>